<dbReference type="PIRSF" id="PIRSF005624">
    <property type="entry name" value="Ni-bind_GTPase"/>
    <property type="match status" value="1"/>
</dbReference>
<keyword evidence="3" id="KW-0479">Metal-binding</keyword>
<dbReference type="EMBL" id="NXLR01000002">
    <property type="protein sequence ID" value="RDU60816.1"/>
    <property type="molecule type" value="Genomic_DNA"/>
</dbReference>
<dbReference type="GO" id="GO:0016151">
    <property type="term" value="F:nickel cation binding"/>
    <property type="evidence" value="ECO:0007669"/>
    <property type="project" value="InterPro"/>
</dbReference>
<evidence type="ECO:0000313" key="10">
    <source>
        <dbReference type="Proteomes" id="UP000256599"/>
    </source>
</evidence>
<evidence type="ECO:0000256" key="6">
    <source>
        <dbReference type="ARBA" id="ARBA00022833"/>
    </source>
</evidence>
<dbReference type="PANTHER" id="PTHR30134">
    <property type="entry name" value="HYDROGENASE PROTEIN ASSEMBLY PROTEIN, NICKEL CHAPERONE"/>
    <property type="match status" value="1"/>
</dbReference>
<dbReference type="GO" id="GO:0005525">
    <property type="term" value="F:GTP binding"/>
    <property type="evidence" value="ECO:0007669"/>
    <property type="project" value="UniProtKB-KW"/>
</dbReference>
<dbReference type="Pfam" id="PF02492">
    <property type="entry name" value="cobW"/>
    <property type="match status" value="1"/>
</dbReference>
<accession>A0A3D8I742</accession>
<evidence type="ECO:0000256" key="2">
    <source>
        <dbReference type="ARBA" id="ARBA00022596"/>
    </source>
</evidence>
<dbReference type="AlphaFoldDB" id="A0A3D8I742"/>
<evidence type="ECO:0000256" key="4">
    <source>
        <dbReference type="ARBA" id="ARBA00022741"/>
    </source>
</evidence>
<comment type="caution">
    <text evidence="9">The sequence shown here is derived from an EMBL/GenBank/DDBJ whole genome shotgun (WGS) entry which is preliminary data.</text>
</comment>
<proteinExistence type="inferred from homology"/>
<dbReference type="RefSeq" id="WP_104700107.1">
    <property type="nucleotide sequence ID" value="NZ_FZPP01000020.1"/>
</dbReference>
<dbReference type="InterPro" id="IPR003495">
    <property type="entry name" value="CobW/HypB/UreG_nucleotide-bd"/>
</dbReference>
<keyword evidence="4" id="KW-0547">Nucleotide-binding</keyword>
<dbReference type="GO" id="GO:0051604">
    <property type="term" value="P:protein maturation"/>
    <property type="evidence" value="ECO:0007669"/>
    <property type="project" value="InterPro"/>
</dbReference>
<keyword evidence="10" id="KW-1185">Reference proteome</keyword>
<evidence type="ECO:0000256" key="7">
    <source>
        <dbReference type="ARBA" id="ARBA00023134"/>
    </source>
</evidence>
<evidence type="ECO:0000313" key="9">
    <source>
        <dbReference type="EMBL" id="RDU60816.1"/>
    </source>
</evidence>
<keyword evidence="2" id="KW-0533">Nickel</keyword>
<dbReference type="GO" id="GO:0003924">
    <property type="term" value="F:GTPase activity"/>
    <property type="evidence" value="ECO:0007669"/>
    <property type="project" value="InterPro"/>
</dbReference>
<gene>
    <name evidence="9" type="primary">hypB</name>
    <name evidence="9" type="ORF">CQA63_01360</name>
</gene>
<dbReference type="Gene3D" id="3.40.50.300">
    <property type="entry name" value="P-loop containing nucleotide triphosphate hydrolases"/>
    <property type="match status" value="1"/>
</dbReference>
<dbReference type="SUPFAM" id="SSF52540">
    <property type="entry name" value="P-loop containing nucleoside triphosphate hydrolases"/>
    <property type="match status" value="1"/>
</dbReference>
<name>A0A3D8I742_9HELI</name>
<keyword evidence="6" id="KW-0862">Zinc</keyword>
<dbReference type="OrthoDB" id="9802035at2"/>
<evidence type="ECO:0000259" key="8">
    <source>
        <dbReference type="Pfam" id="PF02492"/>
    </source>
</evidence>
<dbReference type="NCBIfam" id="TIGR00073">
    <property type="entry name" value="hypB"/>
    <property type="match status" value="1"/>
</dbReference>
<keyword evidence="7" id="KW-0342">GTP-binding</keyword>
<keyword evidence="5" id="KW-0378">Hydrolase</keyword>
<comment type="similarity">
    <text evidence="1">Belongs to the SIMIBI class G3E GTPase family. HypB/HupM subfamily.</text>
</comment>
<evidence type="ECO:0000256" key="5">
    <source>
        <dbReference type="ARBA" id="ARBA00022801"/>
    </source>
</evidence>
<evidence type="ECO:0000256" key="3">
    <source>
        <dbReference type="ARBA" id="ARBA00022723"/>
    </source>
</evidence>
<dbReference type="InterPro" id="IPR027417">
    <property type="entry name" value="P-loop_NTPase"/>
</dbReference>
<organism evidence="9 10">
    <name type="scientific">Helicobacter marmotae</name>
    <dbReference type="NCBI Taxonomy" id="152490"/>
    <lineage>
        <taxon>Bacteria</taxon>
        <taxon>Pseudomonadati</taxon>
        <taxon>Campylobacterota</taxon>
        <taxon>Epsilonproteobacteria</taxon>
        <taxon>Campylobacterales</taxon>
        <taxon>Helicobacteraceae</taxon>
        <taxon>Helicobacter</taxon>
    </lineage>
</organism>
<sequence length="246" mass="27840">MQNKDFKRRDERLKNNPNLSKKSVEIVHKILSKNDLKAQELRTQYKELGLYVINLMSSPGSGKTTFLESLSTSTDMRFCVLEGDLETNRDAKRLEDKGVSAYQITTGEACHLEAAMIESGFKELQKQCDMGQMDYLFIENVGNLVCPASYDVGASLNMVFLSTPEGDDKVLKYPTMFMCADAVIITKADLIEHFDFSVDNVRRDLDTLRANVPIFLTSSKDAKSIQAVYDFITQKCAQNYHSTHQF</sequence>
<feature type="domain" description="CobW/HypB/UreG nucleotide-binding" evidence="8">
    <location>
        <begin position="52"/>
        <end position="214"/>
    </location>
</feature>
<protein>
    <submittedName>
        <fullName evidence="9">Hydrogenase accessory protein HypB</fullName>
    </submittedName>
</protein>
<reference evidence="9 10" key="1">
    <citation type="submission" date="2018-04" db="EMBL/GenBank/DDBJ databases">
        <title>Novel Campyloabacter and Helicobacter Species and Strains.</title>
        <authorList>
            <person name="Mannion A.J."/>
            <person name="Shen Z."/>
            <person name="Fox J.G."/>
        </authorList>
    </citation>
    <scope>NUCLEOTIDE SEQUENCE [LARGE SCALE GENOMIC DNA]</scope>
    <source>
        <strain evidence="9 10">MIT 98-6070</strain>
    </source>
</reference>
<dbReference type="GO" id="GO:0008270">
    <property type="term" value="F:zinc ion binding"/>
    <property type="evidence" value="ECO:0007669"/>
    <property type="project" value="TreeGrafter"/>
</dbReference>
<dbReference type="InterPro" id="IPR004392">
    <property type="entry name" value="Hyd_mat_HypB"/>
</dbReference>
<evidence type="ECO:0000256" key="1">
    <source>
        <dbReference type="ARBA" id="ARBA00006211"/>
    </source>
</evidence>
<dbReference type="PANTHER" id="PTHR30134:SF2">
    <property type="entry name" value="HYDROGENASE MATURATION FACTOR HYPB"/>
    <property type="match status" value="1"/>
</dbReference>
<dbReference type="Proteomes" id="UP000256599">
    <property type="component" value="Unassembled WGS sequence"/>
</dbReference>